<dbReference type="SUPFAM" id="SSF48179">
    <property type="entry name" value="6-phosphogluconate dehydrogenase C-terminal domain-like"/>
    <property type="match status" value="1"/>
</dbReference>
<dbReference type="InterPro" id="IPR036291">
    <property type="entry name" value="NAD(P)-bd_dom_sf"/>
</dbReference>
<gene>
    <name evidence="4" type="ORF">ARD30_24900</name>
    <name evidence="5" type="ORF">SAMN05660750_04801</name>
</gene>
<dbReference type="InterPro" id="IPR013328">
    <property type="entry name" value="6PGD_dom2"/>
</dbReference>
<name>A0A0Q3KDA4_9HYPH</name>
<dbReference type="InterPro" id="IPR013131">
    <property type="entry name" value="Mannitol_DH_N"/>
</dbReference>
<evidence type="ECO:0000256" key="1">
    <source>
        <dbReference type="ARBA" id="ARBA00023002"/>
    </source>
</evidence>
<evidence type="ECO:0000259" key="2">
    <source>
        <dbReference type="Pfam" id="PF01232"/>
    </source>
</evidence>
<dbReference type="SUPFAM" id="SSF51735">
    <property type="entry name" value="NAD(P)-binding Rossmann-fold domains"/>
    <property type="match status" value="1"/>
</dbReference>
<dbReference type="InterPro" id="IPR050988">
    <property type="entry name" value="Mannitol_DH/Oxidoreductase"/>
</dbReference>
<dbReference type="EMBL" id="FUYX01000020">
    <property type="protein sequence ID" value="SKC14968.1"/>
    <property type="molecule type" value="Genomic_DNA"/>
</dbReference>
<dbReference type="STRING" id="53254.SAMN05660750_04801"/>
<dbReference type="InterPro" id="IPR000669">
    <property type="entry name" value="Mannitol_DH"/>
</dbReference>
<feature type="domain" description="Mannitol dehydrogenase N-terminal" evidence="2">
    <location>
        <begin position="29"/>
        <end position="275"/>
    </location>
</feature>
<keyword evidence="1" id="KW-0560">Oxidoreductase</keyword>
<dbReference type="OrthoDB" id="271711at2"/>
<dbReference type="Gene3D" id="3.40.50.720">
    <property type="entry name" value="NAD(P)-binding Rossmann-like Domain"/>
    <property type="match status" value="1"/>
</dbReference>
<dbReference type="PANTHER" id="PTHR43362:SF1">
    <property type="entry name" value="MANNITOL DEHYDROGENASE 2-RELATED"/>
    <property type="match status" value="1"/>
</dbReference>
<dbReference type="Proteomes" id="UP000190130">
    <property type="component" value="Unassembled WGS sequence"/>
</dbReference>
<sequence>MTRLSASTFAGLPAAVRRPAYDRSRLAPGIVHLGLGAFARAHLAEYTEDALEKRFGAWGIVGASLQRPDQRDRMKPQDGLYTLLKRAPAGPELRIIGSVLDVLVASESPSALIAKLAAPETRIVSLTVTEKGYCHDPATGRLKADHPDIVHDLANPHAPRSAVGILVAGLKARRDAGLGPFTALCCDNLPSNGHVLAGLVRDFAALTDDKLAAWIEANGAFPATMVDRIVPATTDADIAEVAKLIGAEDAAPVIGEPFRQWAIEDVFANGRPDWHEVGAQMVSEVAPFEFMKLRMLNGAHSSLAYLGYLAGHETVADASGDPVFARFLKGLWAEIMPTVPAPQGVVLADYAKALLARFQNPAIRHRTWQIAMDGSQKLPQRLLGTIRERLKAGASIDHLALGVAAWMRYVTGTDEKGGVIEVRDPLAAELKRRTEAAGRNPGALAEALAGIEAIFGHDLPGDPRFTKPVAGHLTALFDKGAKATAASLG</sequence>
<dbReference type="InterPro" id="IPR013118">
    <property type="entry name" value="Mannitol_DH_C"/>
</dbReference>
<reference evidence="5 7" key="2">
    <citation type="submission" date="2017-02" db="EMBL/GenBank/DDBJ databases">
        <authorList>
            <person name="Peterson S.W."/>
        </authorList>
    </citation>
    <scope>NUCLEOTIDE SEQUENCE [LARGE SCALE GENOMIC DNA]</scope>
    <source>
        <strain evidence="5 7">DSM 9653</strain>
    </source>
</reference>
<keyword evidence="6" id="KW-1185">Reference proteome</keyword>
<proteinExistence type="predicted"/>
<organism evidence="4 6">
    <name type="scientific">Bosea thiooxidans</name>
    <dbReference type="NCBI Taxonomy" id="53254"/>
    <lineage>
        <taxon>Bacteria</taxon>
        <taxon>Pseudomonadati</taxon>
        <taxon>Pseudomonadota</taxon>
        <taxon>Alphaproteobacteria</taxon>
        <taxon>Hyphomicrobiales</taxon>
        <taxon>Boseaceae</taxon>
        <taxon>Bosea</taxon>
    </lineage>
</organism>
<dbReference type="EMBL" id="LMAR01000093">
    <property type="protein sequence ID" value="KQK27763.1"/>
    <property type="molecule type" value="Genomic_DNA"/>
</dbReference>
<evidence type="ECO:0000313" key="6">
    <source>
        <dbReference type="Proteomes" id="UP000051562"/>
    </source>
</evidence>
<evidence type="ECO:0000313" key="5">
    <source>
        <dbReference type="EMBL" id="SKC14968.1"/>
    </source>
</evidence>
<dbReference type="Proteomes" id="UP000051562">
    <property type="component" value="Unassembled WGS sequence"/>
</dbReference>
<dbReference type="RefSeq" id="WP_055730899.1">
    <property type="nucleotide sequence ID" value="NZ_FUYX01000020.1"/>
</dbReference>
<reference evidence="4 6" key="1">
    <citation type="submission" date="2015-10" db="EMBL/GenBank/DDBJ databases">
        <title>Draft genome of Bosea thiooxidans.</title>
        <authorList>
            <person name="Wang X."/>
        </authorList>
    </citation>
    <scope>NUCLEOTIDE SEQUENCE [LARGE SCALE GENOMIC DNA]</scope>
    <source>
        <strain evidence="4 6">CGMCC 9174</strain>
    </source>
</reference>
<protein>
    <submittedName>
        <fullName evidence="5">Fructuronate reductase</fullName>
    </submittedName>
    <submittedName>
        <fullName evidence="4">Mannitol dehydrogenase</fullName>
    </submittedName>
</protein>
<evidence type="ECO:0000313" key="7">
    <source>
        <dbReference type="Proteomes" id="UP000190130"/>
    </source>
</evidence>
<dbReference type="PRINTS" id="PR00084">
    <property type="entry name" value="MTLDHDRGNASE"/>
</dbReference>
<evidence type="ECO:0000259" key="3">
    <source>
        <dbReference type="Pfam" id="PF08125"/>
    </source>
</evidence>
<dbReference type="PANTHER" id="PTHR43362">
    <property type="entry name" value="MANNITOL DEHYDROGENASE DSF1-RELATED"/>
    <property type="match status" value="1"/>
</dbReference>
<dbReference type="Gene3D" id="1.10.1040.10">
    <property type="entry name" value="N-(1-d-carboxylethyl)-l-norvaline Dehydrogenase, domain 2"/>
    <property type="match status" value="1"/>
</dbReference>
<dbReference type="Pfam" id="PF08125">
    <property type="entry name" value="Mannitol_dh_C"/>
    <property type="match status" value="1"/>
</dbReference>
<dbReference type="Pfam" id="PF01232">
    <property type="entry name" value="Mannitol_dh"/>
    <property type="match status" value="1"/>
</dbReference>
<dbReference type="GO" id="GO:0016616">
    <property type="term" value="F:oxidoreductase activity, acting on the CH-OH group of donors, NAD or NADP as acceptor"/>
    <property type="evidence" value="ECO:0007669"/>
    <property type="project" value="TreeGrafter"/>
</dbReference>
<dbReference type="AlphaFoldDB" id="A0A0Q3KDA4"/>
<evidence type="ECO:0000313" key="4">
    <source>
        <dbReference type="EMBL" id="KQK27763.1"/>
    </source>
</evidence>
<accession>A0A0Q3KDA4</accession>
<dbReference type="InterPro" id="IPR008927">
    <property type="entry name" value="6-PGluconate_DH-like_C_sf"/>
</dbReference>
<feature type="domain" description="Mannitol dehydrogenase C-terminal" evidence="3">
    <location>
        <begin position="285"/>
        <end position="475"/>
    </location>
</feature>